<dbReference type="SUPFAM" id="SSF63829">
    <property type="entry name" value="Calcium-dependent phosphotriesterase"/>
    <property type="match status" value="3"/>
</dbReference>
<evidence type="ECO:0000256" key="3">
    <source>
        <dbReference type="SAM" id="Phobius"/>
    </source>
</evidence>
<accession>A0ABN6UYE2</accession>
<dbReference type="PANTHER" id="PTHR43547">
    <property type="entry name" value="TWO-COMPONENT HISTIDINE KINASE"/>
    <property type="match status" value="1"/>
</dbReference>
<keyword evidence="2" id="KW-0175">Coiled coil</keyword>
<keyword evidence="1" id="KW-0597">Phosphoprotein</keyword>
<keyword evidence="3" id="KW-1133">Transmembrane helix</keyword>
<evidence type="ECO:0000313" key="5">
    <source>
        <dbReference type="Proteomes" id="UP001242010"/>
    </source>
</evidence>
<dbReference type="Proteomes" id="UP001242010">
    <property type="component" value="Chromosome"/>
</dbReference>
<keyword evidence="5" id="KW-1185">Reference proteome</keyword>
<reference evidence="5" key="1">
    <citation type="journal article" date="2023" name="Int. J. Syst. Evol. Microbiol.">
        <title>Mesoterricola silvestris gen. nov., sp. nov., Mesoterricola sediminis sp. nov., Geothrix oryzae sp. nov., Geothrix edaphica sp. nov., Geothrix rubra sp. nov., and Geothrix limicola sp. nov., six novel members of Acidobacteriota isolated from soils.</title>
        <authorList>
            <person name="Itoh H."/>
            <person name="Sugisawa Y."/>
            <person name="Mise K."/>
            <person name="Xu Z."/>
            <person name="Kuniyasu M."/>
            <person name="Ushijima N."/>
            <person name="Kawano K."/>
            <person name="Kobayashi E."/>
            <person name="Shiratori Y."/>
            <person name="Masuda Y."/>
            <person name="Senoo K."/>
        </authorList>
    </citation>
    <scope>NUCLEOTIDE SEQUENCE [LARGE SCALE GENOMIC DNA]</scope>
    <source>
        <strain evidence="5">Red222</strain>
    </source>
</reference>
<dbReference type="EMBL" id="AP027079">
    <property type="protein sequence ID" value="BDU69373.1"/>
    <property type="molecule type" value="Genomic_DNA"/>
</dbReference>
<keyword evidence="3" id="KW-0812">Transmembrane</keyword>
<dbReference type="Gene3D" id="2.60.40.10">
    <property type="entry name" value="Immunoglobulins"/>
    <property type="match status" value="1"/>
</dbReference>
<evidence type="ECO:0000256" key="1">
    <source>
        <dbReference type="ARBA" id="ARBA00022553"/>
    </source>
</evidence>
<proteinExistence type="predicted"/>
<dbReference type="InterPro" id="IPR013783">
    <property type="entry name" value="Ig-like_fold"/>
</dbReference>
<dbReference type="Gene3D" id="2.130.10.10">
    <property type="entry name" value="YVTN repeat-like/Quinoprotein amine dehydrogenase"/>
    <property type="match status" value="3"/>
</dbReference>
<dbReference type="Pfam" id="PF07494">
    <property type="entry name" value="Reg_prop"/>
    <property type="match status" value="1"/>
</dbReference>
<dbReference type="PANTHER" id="PTHR43547:SF2">
    <property type="entry name" value="HYBRID SIGNAL TRANSDUCTION HISTIDINE KINASE C"/>
    <property type="match status" value="1"/>
</dbReference>
<sequence>MVWFRVALVGLLGIFGMAAEGWHRPFTLLGPDQGLPSGAITSLTQDSDGFIWVGTESALLRYDGAHCRAWGREDGLPSGFVHRVLSANGGGVWVSTLRGLVRFRTGRIERAQFDGQVESLPANVLELDREGRLWVLTSAGLFVQQEGLHFQRRSERPSGRAFTLGAGSGGVMHLGSEEGLETFLPDGSSRVWGPAHGLPEGGVSVVVEDGAGRLWAGSGRSLAMKTPGGDRFTDQSSRLGGSLSPNSVPFRDADGSVWLPTQAGGLRLAGDKTERIDSGNGLPFRWVRTVFRDREGTLWVLGTALARLQGGGRVWNHSLASGNSGEVVWSIIRDPKGALLAATDDGAIRVEAAGLSRIRGTEGHRIKGLTTDPAGTLWMVSTIGPTLWLRPGSHQTEVAPLGDFGFGVNSVMKDSRGALWLGHARYGILRWDAGTRRLVQEVGPAAQGSLGVFRIREDAQGRLWAATTAGLYLRSVQGAWQLFTERDGLLPYGLYGMAFLPDGSAWVHYQEPQGLTRIRIDGSRLTVLEQRVKGQGLRSNLVYAVEVDDRERTWASTDLGLDRLDPPLHIGRREGMVSEDCAIQALLAEGGRIWVGTAAGLVRYEAGDADLPLAPPQAHILEMAFGPRRLEPPFDRLAPLSHREATVTFRVGAPSYLGEGRARLQVRLLGLEDAWRDVESPLVRYPALPGGRYRLETRASDGEGAFGPVAALDFQVRPPWWRTWWATSLAGLAVLGLGLVILRLRIAALARSKAELEALVAERTEELQHRNEELSSALGNVKQLSGLLPICSTCKKIRDDQGYWNQLEHYISEHSEVGFSHGICPDCVETMFPKRAKGGQIPEADQKD</sequence>
<evidence type="ECO:0000313" key="4">
    <source>
        <dbReference type="EMBL" id="BDU69373.1"/>
    </source>
</evidence>
<feature type="coiled-coil region" evidence="2">
    <location>
        <begin position="746"/>
        <end position="773"/>
    </location>
</feature>
<protein>
    <submittedName>
        <fullName evidence="4">GGDEF domain-containing protein</fullName>
    </submittedName>
</protein>
<feature type="transmembrane region" description="Helical" evidence="3">
    <location>
        <begin position="724"/>
        <end position="744"/>
    </location>
</feature>
<dbReference type="InterPro" id="IPR015943">
    <property type="entry name" value="WD40/YVTN_repeat-like_dom_sf"/>
</dbReference>
<name>A0ABN6UYE2_9BACT</name>
<dbReference type="InterPro" id="IPR011110">
    <property type="entry name" value="Reg_prop"/>
</dbReference>
<dbReference type="RefSeq" id="WP_286353100.1">
    <property type="nucleotide sequence ID" value="NZ_AP027079.1"/>
</dbReference>
<evidence type="ECO:0000256" key="2">
    <source>
        <dbReference type="SAM" id="Coils"/>
    </source>
</evidence>
<organism evidence="4 5">
    <name type="scientific">Geothrix oryzae</name>
    <dbReference type="NCBI Taxonomy" id="2927975"/>
    <lineage>
        <taxon>Bacteria</taxon>
        <taxon>Pseudomonadati</taxon>
        <taxon>Acidobacteriota</taxon>
        <taxon>Holophagae</taxon>
        <taxon>Holophagales</taxon>
        <taxon>Holophagaceae</taxon>
        <taxon>Geothrix</taxon>
    </lineage>
</organism>
<gene>
    <name evidence="4" type="ORF">GETHOR_14740</name>
</gene>
<keyword evidence="3" id="KW-0472">Membrane</keyword>